<gene>
    <name evidence="2" type="ORF">GOMPHAMPRED_007048</name>
</gene>
<evidence type="ECO:0000313" key="3">
    <source>
        <dbReference type="Proteomes" id="UP000664169"/>
    </source>
</evidence>
<dbReference type="EMBL" id="CAJPDQ010000005">
    <property type="protein sequence ID" value="CAF9910329.1"/>
    <property type="molecule type" value="Genomic_DNA"/>
</dbReference>
<organism evidence="2 3">
    <name type="scientific">Gomphillus americanus</name>
    <dbReference type="NCBI Taxonomy" id="1940652"/>
    <lineage>
        <taxon>Eukaryota</taxon>
        <taxon>Fungi</taxon>
        <taxon>Dikarya</taxon>
        <taxon>Ascomycota</taxon>
        <taxon>Pezizomycotina</taxon>
        <taxon>Lecanoromycetes</taxon>
        <taxon>OSLEUM clade</taxon>
        <taxon>Ostropomycetidae</taxon>
        <taxon>Ostropales</taxon>
        <taxon>Graphidaceae</taxon>
        <taxon>Gomphilloideae</taxon>
        <taxon>Gomphillus</taxon>
    </lineage>
</organism>
<accession>A0A8H3IE62</accession>
<reference evidence="2" key="1">
    <citation type="submission" date="2021-03" db="EMBL/GenBank/DDBJ databases">
        <authorList>
            <person name="Tagirdzhanova G."/>
        </authorList>
    </citation>
    <scope>NUCLEOTIDE SEQUENCE</scope>
</reference>
<protein>
    <submittedName>
        <fullName evidence="2">Uncharacterized protein</fullName>
    </submittedName>
</protein>
<name>A0A8H3IE62_9LECA</name>
<evidence type="ECO:0000256" key="1">
    <source>
        <dbReference type="SAM" id="MobiDB-lite"/>
    </source>
</evidence>
<evidence type="ECO:0000313" key="2">
    <source>
        <dbReference type="EMBL" id="CAF9910329.1"/>
    </source>
</evidence>
<dbReference type="Proteomes" id="UP000664169">
    <property type="component" value="Unassembled WGS sequence"/>
</dbReference>
<feature type="compositionally biased region" description="Basic and acidic residues" evidence="1">
    <location>
        <begin position="20"/>
        <end position="30"/>
    </location>
</feature>
<comment type="caution">
    <text evidence="2">The sequence shown here is derived from an EMBL/GenBank/DDBJ whole genome shotgun (WGS) entry which is preliminary data.</text>
</comment>
<feature type="region of interest" description="Disordered" evidence="1">
    <location>
        <begin position="1"/>
        <end position="30"/>
    </location>
</feature>
<sequence length="94" mass="10107">MCAALTEDLLADSADNEEDRTDRADARDSEDTTEIIELKAVVATVDGCDAPLDGAIVVCGEEMEAPCDVLTYEDEIAWVGADAEDVPRVKDEDD</sequence>
<keyword evidence="3" id="KW-1185">Reference proteome</keyword>
<dbReference type="AlphaFoldDB" id="A0A8H3IE62"/>
<proteinExistence type="predicted"/>